<keyword evidence="3" id="KW-0969">Cilium</keyword>
<accession>A0A841KTW6</accession>
<evidence type="ECO:0000313" key="4">
    <source>
        <dbReference type="Proteomes" id="UP000579281"/>
    </source>
</evidence>
<dbReference type="EMBL" id="JACHEN010000007">
    <property type="protein sequence ID" value="MBB6215470.1"/>
    <property type="molecule type" value="Genomic_DNA"/>
</dbReference>
<gene>
    <name evidence="3" type="ORF">HNQ80_001559</name>
</gene>
<keyword evidence="3" id="KW-0282">Flagellum</keyword>
<sequence>MVKIFRALLNTILILIIVGGLGYIAWNTYFMQYMGYPGTDTTNQTPMAPNTDLGQTDQHAQGNQHNMTDSTGNNALPNTIAIQNKDKLNQAIGTINQAIDLITIDPYSRTTMPSMDGNSMIMNKSNLQSSGGTGTINIYPSGSGSVNITPSGNITPNNQMPATDTNMGAMNPTANTNFVYDQGKLQQLHTGIYTLAQGLMLMHELNDDLSLQSAMGVTDPTSYQTQITKYNLALQNKTKLNNVISMIEQASILVNVNPYGAPGGYQINMDGMGQLHQGIFKLAQGMTLLGRLNDDFTTQMMQAAQQAQTALGTSNTTPHIGSGNMFSSDFLNSINISTIFSIILIVMVVSLLIGILGAIVSLFKARPRENNRITIGEGPQNDNS</sequence>
<keyword evidence="2" id="KW-1133">Transmembrane helix</keyword>
<dbReference type="Proteomes" id="UP000579281">
    <property type="component" value="Unassembled WGS sequence"/>
</dbReference>
<feature type="region of interest" description="Disordered" evidence="1">
    <location>
        <begin position="42"/>
        <end position="64"/>
    </location>
</feature>
<feature type="transmembrane region" description="Helical" evidence="2">
    <location>
        <begin position="7"/>
        <end position="26"/>
    </location>
</feature>
<keyword evidence="2" id="KW-0812">Transmembrane</keyword>
<keyword evidence="2" id="KW-0472">Membrane</keyword>
<evidence type="ECO:0000256" key="1">
    <source>
        <dbReference type="SAM" id="MobiDB-lite"/>
    </source>
</evidence>
<protein>
    <submittedName>
        <fullName evidence="3">Flagellar basal body-associated protein FliL</fullName>
    </submittedName>
</protein>
<evidence type="ECO:0000313" key="3">
    <source>
        <dbReference type="EMBL" id="MBB6215470.1"/>
    </source>
</evidence>
<comment type="caution">
    <text evidence="3">The sequence shown here is derived from an EMBL/GenBank/DDBJ whole genome shotgun (WGS) entry which is preliminary data.</text>
</comment>
<dbReference type="AlphaFoldDB" id="A0A841KTW6"/>
<feature type="transmembrane region" description="Helical" evidence="2">
    <location>
        <begin position="339"/>
        <end position="363"/>
    </location>
</feature>
<reference evidence="3 4" key="1">
    <citation type="submission" date="2020-08" db="EMBL/GenBank/DDBJ databases">
        <title>Genomic Encyclopedia of Type Strains, Phase IV (KMG-IV): sequencing the most valuable type-strain genomes for metagenomic binning, comparative biology and taxonomic classification.</title>
        <authorList>
            <person name="Goeker M."/>
        </authorList>
    </citation>
    <scope>NUCLEOTIDE SEQUENCE [LARGE SCALE GENOMIC DNA]</scope>
    <source>
        <strain evidence="3 4">DSM 103526</strain>
    </source>
</reference>
<name>A0A841KTW6_9FIRM</name>
<keyword evidence="3" id="KW-0966">Cell projection</keyword>
<proteinExistence type="predicted"/>
<keyword evidence="4" id="KW-1185">Reference proteome</keyword>
<organism evidence="3 4">
    <name type="scientific">Anaerosolibacter carboniphilus</name>
    <dbReference type="NCBI Taxonomy" id="1417629"/>
    <lineage>
        <taxon>Bacteria</taxon>
        <taxon>Bacillati</taxon>
        <taxon>Bacillota</taxon>
        <taxon>Clostridia</taxon>
        <taxon>Peptostreptococcales</taxon>
        <taxon>Thermotaleaceae</taxon>
        <taxon>Anaerosolibacter</taxon>
    </lineage>
</organism>
<evidence type="ECO:0000256" key="2">
    <source>
        <dbReference type="SAM" id="Phobius"/>
    </source>
</evidence>